<feature type="region of interest" description="Disordered" evidence="1">
    <location>
        <begin position="96"/>
        <end position="160"/>
    </location>
</feature>
<proteinExistence type="predicted"/>
<name>A0A0G4F097_9ALVE</name>
<evidence type="ECO:0000256" key="1">
    <source>
        <dbReference type="SAM" id="MobiDB-lite"/>
    </source>
</evidence>
<sequence>MPLTDSVLSPSLYISIPESLPESPRLAFHRELDFCVKDTLDSVKDMKDCLARMEEEKALEGVNTRTAFGFYVVALTARLQNAQALLNETIKKLEEEEKEKQTAAPSSQSAVTSSHCSPSSPPASPLIGRLPVDFPASARRGKRRSSQETVMSLSDLRCFS</sequence>
<feature type="compositionally biased region" description="Polar residues" evidence="1">
    <location>
        <begin position="103"/>
        <end position="112"/>
    </location>
</feature>
<protein>
    <submittedName>
        <fullName evidence="2">Uncharacterized protein</fullName>
    </submittedName>
</protein>
<dbReference type="VEuPathDB" id="CryptoDB:Cvel_14320"/>
<organism evidence="2">
    <name type="scientific">Chromera velia CCMP2878</name>
    <dbReference type="NCBI Taxonomy" id="1169474"/>
    <lineage>
        <taxon>Eukaryota</taxon>
        <taxon>Sar</taxon>
        <taxon>Alveolata</taxon>
        <taxon>Colpodellida</taxon>
        <taxon>Chromeraceae</taxon>
        <taxon>Chromera</taxon>
    </lineage>
</organism>
<gene>
    <name evidence="2" type="ORF">Cvel_14320</name>
</gene>
<evidence type="ECO:0000313" key="2">
    <source>
        <dbReference type="EMBL" id="CEM04519.1"/>
    </source>
</evidence>
<dbReference type="EMBL" id="CDMZ01000015">
    <property type="protein sequence ID" value="CEM04519.1"/>
    <property type="molecule type" value="Genomic_DNA"/>
</dbReference>
<accession>A0A0G4F097</accession>
<reference evidence="2" key="1">
    <citation type="submission" date="2014-11" db="EMBL/GenBank/DDBJ databases">
        <authorList>
            <person name="Otto D Thomas"/>
            <person name="Naeem Raeece"/>
        </authorList>
    </citation>
    <scope>NUCLEOTIDE SEQUENCE</scope>
</reference>
<dbReference type="AlphaFoldDB" id="A0A0G4F097"/>